<reference evidence="2" key="1">
    <citation type="journal article" date="2023" name="Insect Mol. Biol.">
        <title>Genome sequencing provides insights into the evolution of gene families encoding plant cell wall-degrading enzymes in longhorned beetles.</title>
        <authorList>
            <person name="Shin N.R."/>
            <person name="Okamura Y."/>
            <person name="Kirsch R."/>
            <person name="Pauchet Y."/>
        </authorList>
    </citation>
    <scope>NUCLEOTIDE SEQUENCE</scope>
    <source>
        <strain evidence="2">AMC_N1</strain>
    </source>
</reference>
<protein>
    <submittedName>
        <fullName evidence="2">Uncharacterized protein</fullName>
    </submittedName>
</protein>
<accession>A0AAV8Z4R7</accession>
<sequence length="225" mass="25471">TMAETTEFVSTIRVKDLISAFESKSESVRVEFTRPRARSVGNILAKNVIVRQNEFNSLDDVQKALKKLDASLNFYEVYNKEKHVAYQEELFNILTSIVNIEGTEEDSTRDENSGSENTASLESEEEPRVSVKEIRKLYSNPSIGINLHTTQYKPSEATDNSFTSATIGSDDFYKQESLIEQELDKIKVEPMLADEEIVLNPEDLQNADNEFEKLLEGTESTNIVT</sequence>
<feature type="non-terminal residue" evidence="2">
    <location>
        <position position="1"/>
    </location>
</feature>
<gene>
    <name evidence="2" type="ORF">NQ318_022268</name>
</gene>
<evidence type="ECO:0000256" key="1">
    <source>
        <dbReference type="SAM" id="MobiDB-lite"/>
    </source>
</evidence>
<proteinExistence type="predicted"/>
<keyword evidence="3" id="KW-1185">Reference proteome</keyword>
<dbReference type="AlphaFoldDB" id="A0AAV8Z4R7"/>
<dbReference type="EMBL" id="JAPWTK010000014">
    <property type="protein sequence ID" value="KAJ8959016.1"/>
    <property type="molecule type" value="Genomic_DNA"/>
</dbReference>
<feature type="region of interest" description="Disordered" evidence="1">
    <location>
        <begin position="103"/>
        <end position="128"/>
    </location>
</feature>
<organism evidence="2 3">
    <name type="scientific">Aromia moschata</name>
    <dbReference type="NCBI Taxonomy" id="1265417"/>
    <lineage>
        <taxon>Eukaryota</taxon>
        <taxon>Metazoa</taxon>
        <taxon>Ecdysozoa</taxon>
        <taxon>Arthropoda</taxon>
        <taxon>Hexapoda</taxon>
        <taxon>Insecta</taxon>
        <taxon>Pterygota</taxon>
        <taxon>Neoptera</taxon>
        <taxon>Endopterygota</taxon>
        <taxon>Coleoptera</taxon>
        <taxon>Polyphaga</taxon>
        <taxon>Cucujiformia</taxon>
        <taxon>Chrysomeloidea</taxon>
        <taxon>Cerambycidae</taxon>
        <taxon>Cerambycinae</taxon>
        <taxon>Callichromatini</taxon>
        <taxon>Aromia</taxon>
    </lineage>
</organism>
<name>A0AAV8Z4R7_9CUCU</name>
<comment type="caution">
    <text evidence="2">The sequence shown here is derived from an EMBL/GenBank/DDBJ whole genome shotgun (WGS) entry which is preliminary data.</text>
</comment>
<evidence type="ECO:0000313" key="2">
    <source>
        <dbReference type="EMBL" id="KAJ8959016.1"/>
    </source>
</evidence>
<evidence type="ECO:0000313" key="3">
    <source>
        <dbReference type="Proteomes" id="UP001162162"/>
    </source>
</evidence>
<dbReference type="Proteomes" id="UP001162162">
    <property type="component" value="Unassembled WGS sequence"/>
</dbReference>